<accession>A0A7Y4NXC2</accession>
<dbReference type="PANTHER" id="PTHR33744:SF1">
    <property type="entry name" value="DNA-BINDING TRANSCRIPTIONAL ACTIVATOR ADER"/>
    <property type="match status" value="1"/>
</dbReference>
<dbReference type="PANTHER" id="PTHR33744">
    <property type="entry name" value="CARBOHYDRATE DIACID REGULATOR"/>
    <property type="match status" value="1"/>
</dbReference>
<evidence type="ECO:0000313" key="5">
    <source>
        <dbReference type="EMBL" id="NOL39737.1"/>
    </source>
</evidence>
<name>A0A7Y4NXC2_9ACTN</name>
<dbReference type="AlphaFoldDB" id="A0A7Y4NXC2"/>
<dbReference type="RefSeq" id="WP_238358330.1">
    <property type="nucleotide sequence ID" value="NZ_BAAAGT010000003.1"/>
</dbReference>
<evidence type="ECO:0000259" key="3">
    <source>
        <dbReference type="Pfam" id="PF17853"/>
    </source>
</evidence>
<dbReference type="Pfam" id="PF17853">
    <property type="entry name" value="GGDEF_2"/>
    <property type="match status" value="1"/>
</dbReference>
<evidence type="ECO:0000313" key="7">
    <source>
        <dbReference type="Proteomes" id="UP000553957"/>
    </source>
</evidence>
<dbReference type="EMBL" id="JACHKF010000001">
    <property type="protein sequence ID" value="MBB6567662.1"/>
    <property type="molecule type" value="Genomic_DNA"/>
</dbReference>
<feature type="domain" description="CdaR GGDEF-like" evidence="3">
    <location>
        <begin position="318"/>
        <end position="418"/>
    </location>
</feature>
<keyword evidence="4" id="KW-0238">DNA-binding</keyword>
<feature type="domain" description="PucR C-terminal helix-turn-helix" evidence="2">
    <location>
        <begin position="476"/>
        <end position="534"/>
    </location>
</feature>
<keyword evidence="6" id="KW-1185">Reference proteome</keyword>
<comment type="caution">
    <text evidence="5">The sequence shown here is derived from an EMBL/GenBank/DDBJ whole genome shotgun (WGS) entry which is preliminary data.</text>
</comment>
<protein>
    <submittedName>
        <fullName evidence="4 5">PucR family transcriptional regulator</fullName>
    </submittedName>
</protein>
<evidence type="ECO:0000259" key="2">
    <source>
        <dbReference type="Pfam" id="PF13556"/>
    </source>
</evidence>
<gene>
    <name evidence="4" type="ORF">HNR71_003299</name>
    <name evidence="5" type="ORF">HPO96_05715</name>
</gene>
<evidence type="ECO:0000313" key="4">
    <source>
        <dbReference type="EMBL" id="MBB6567662.1"/>
    </source>
</evidence>
<evidence type="ECO:0000313" key="6">
    <source>
        <dbReference type="Proteomes" id="UP000534306"/>
    </source>
</evidence>
<dbReference type="Pfam" id="PF13556">
    <property type="entry name" value="HTH_30"/>
    <property type="match status" value="1"/>
</dbReference>
<dbReference type="Proteomes" id="UP000553957">
    <property type="component" value="Unassembled WGS sequence"/>
</dbReference>
<dbReference type="Proteomes" id="UP000534306">
    <property type="component" value="Unassembled WGS sequence"/>
</dbReference>
<dbReference type="InterPro" id="IPR051448">
    <property type="entry name" value="CdaR-like_regulators"/>
</dbReference>
<dbReference type="Gene3D" id="1.10.10.2840">
    <property type="entry name" value="PucR C-terminal helix-turn-helix domain"/>
    <property type="match status" value="1"/>
</dbReference>
<evidence type="ECO:0000256" key="1">
    <source>
        <dbReference type="ARBA" id="ARBA00006754"/>
    </source>
</evidence>
<dbReference type="InterPro" id="IPR025736">
    <property type="entry name" value="PucR_C-HTH_dom"/>
</dbReference>
<proteinExistence type="inferred from homology"/>
<organism evidence="5 6">
    <name type="scientific">Kribbella sandramycini</name>
    <dbReference type="NCBI Taxonomy" id="60450"/>
    <lineage>
        <taxon>Bacteria</taxon>
        <taxon>Bacillati</taxon>
        <taxon>Actinomycetota</taxon>
        <taxon>Actinomycetes</taxon>
        <taxon>Propionibacteriales</taxon>
        <taxon>Kribbellaceae</taxon>
        <taxon>Kribbella</taxon>
    </lineage>
</organism>
<reference evidence="5 6" key="1">
    <citation type="submission" date="2020-05" db="EMBL/GenBank/DDBJ databases">
        <title>Genome sequence of Kribbella sandramycini ATCC 39419.</title>
        <authorList>
            <person name="Maclea K.S."/>
            <person name="Fair J.L."/>
        </authorList>
    </citation>
    <scope>NUCLEOTIDE SEQUENCE [LARGE SCALE GENOMIC DNA]</scope>
    <source>
        <strain evidence="5 6">ATCC 39419</strain>
    </source>
</reference>
<comment type="similarity">
    <text evidence="1">Belongs to the CdaR family.</text>
</comment>
<dbReference type="InterPro" id="IPR042070">
    <property type="entry name" value="PucR_C-HTH_sf"/>
</dbReference>
<reference evidence="4 7" key="2">
    <citation type="submission" date="2020-08" db="EMBL/GenBank/DDBJ databases">
        <title>Sequencing the genomes of 1000 actinobacteria strains.</title>
        <authorList>
            <person name="Klenk H.-P."/>
        </authorList>
    </citation>
    <scope>NUCLEOTIDE SEQUENCE [LARGE SCALE GENOMIC DNA]</scope>
    <source>
        <strain evidence="4 7">DSM 15626</strain>
    </source>
</reference>
<dbReference type="EMBL" id="JABJRC010000001">
    <property type="protein sequence ID" value="NOL39737.1"/>
    <property type="molecule type" value="Genomic_DNA"/>
</dbReference>
<dbReference type="GO" id="GO:0003677">
    <property type="term" value="F:DNA binding"/>
    <property type="evidence" value="ECO:0007669"/>
    <property type="project" value="UniProtKB-KW"/>
</dbReference>
<dbReference type="InterPro" id="IPR041522">
    <property type="entry name" value="CdaR_GGDEF"/>
</dbReference>
<sequence length="545" mass="58096">MGTNPGSGRGPTLGRVLQHLGPMLLSTLAGTPQYLTPVGGVVVHDPSDPPALPAGAILLGIGVTDPGEIVELVALADQHDAAAVVIRQPIGRAPVLSDDGTVVLGVPAGVSWQQVMGVLTTAMQSALHPADRGLDGQEAGDLFGMAGAISDLIDASITIEDRNSVVLAYSDHQGETDAIRVEVILGRRTPDVYAGFDEERGAMRSIRESLRPVYLPPLALSDGRQTRGRVALAVRAGDEILGFIWAVADKPLSTEKDDLLLDASRLVALHMLQLRAGADGARRLRTDLLATALTGGPEARSALDRLRLADRPLIVVALTLAGAHAAAAAHVTKSQRVAVSFQVHLAGSWADAAVALLDDTVYALVPARRPDTAVSLEYLCRNFVERTAEDAIVGIGRVVDHPAELELSRADADRALRVLARRPSAQGGDRVARASEIEAEAMLLELRDLALASKRGPFGAYARLLAYDDNRDSTFLVDSLRAWLDAHGDVMAAAAATHVHQNTFRYRLKRLSEIGEFSLDDPAARFALQLQLRLWPPDLPERSSK</sequence>